<reference evidence="8" key="1">
    <citation type="journal article" date="2019" name="Int. J. Syst. Evol. Microbiol.">
        <title>The Global Catalogue of Microorganisms (GCM) 10K type strain sequencing project: providing services to taxonomists for standard genome sequencing and annotation.</title>
        <authorList>
            <consortium name="The Broad Institute Genomics Platform"/>
            <consortium name="The Broad Institute Genome Sequencing Center for Infectious Disease"/>
            <person name="Wu L."/>
            <person name="Ma J."/>
        </authorList>
    </citation>
    <scope>NUCLEOTIDE SEQUENCE [LARGE SCALE GENOMIC DNA]</scope>
    <source>
        <strain evidence="8">JCM 15575</strain>
    </source>
</reference>
<dbReference type="RefSeq" id="WP_344053245.1">
    <property type="nucleotide sequence ID" value="NZ_BAAAPK010000001.1"/>
</dbReference>
<evidence type="ECO:0000313" key="7">
    <source>
        <dbReference type="EMBL" id="GAA1672242.1"/>
    </source>
</evidence>
<dbReference type="InterPro" id="IPR000962">
    <property type="entry name" value="Znf_DskA_TraR"/>
</dbReference>
<dbReference type="Gene3D" id="1.20.120.910">
    <property type="entry name" value="DksA, coiled-coil domain"/>
    <property type="match status" value="1"/>
</dbReference>
<comment type="caution">
    <text evidence="7">The sequence shown here is derived from an EMBL/GenBank/DDBJ whole genome shotgun (WGS) entry which is preliminary data.</text>
</comment>
<protein>
    <submittedName>
        <fullName evidence="7">TraR/DksA C4-type zinc finger protein</fullName>
    </submittedName>
</protein>
<dbReference type="PROSITE" id="PS51128">
    <property type="entry name" value="ZF_DKSA_2"/>
    <property type="match status" value="1"/>
</dbReference>
<keyword evidence="3" id="KW-0862">Zinc</keyword>
<dbReference type="Proteomes" id="UP001500596">
    <property type="component" value="Unassembled WGS sequence"/>
</dbReference>
<evidence type="ECO:0000256" key="5">
    <source>
        <dbReference type="SAM" id="MobiDB-lite"/>
    </source>
</evidence>
<proteinExistence type="predicted"/>
<keyword evidence="8" id="KW-1185">Reference proteome</keyword>
<evidence type="ECO:0000259" key="6">
    <source>
        <dbReference type="Pfam" id="PF01258"/>
    </source>
</evidence>
<name>A0ABP4SN91_9MICO</name>
<organism evidence="7 8">
    <name type="scientific">Microbacterium lacus</name>
    <dbReference type="NCBI Taxonomy" id="415217"/>
    <lineage>
        <taxon>Bacteria</taxon>
        <taxon>Bacillati</taxon>
        <taxon>Actinomycetota</taxon>
        <taxon>Actinomycetes</taxon>
        <taxon>Micrococcales</taxon>
        <taxon>Microbacteriaceae</taxon>
        <taxon>Microbacterium</taxon>
    </lineage>
</organism>
<feature type="region of interest" description="Disordered" evidence="5">
    <location>
        <begin position="37"/>
        <end position="65"/>
    </location>
</feature>
<evidence type="ECO:0000256" key="1">
    <source>
        <dbReference type="ARBA" id="ARBA00022723"/>
    </source>
</evidence>
<feature type="domain" description="Zinc finger DksA/TraR C4-type" evidence="6">
    <location>
        <begin position="84"/>
        <end position="116"/>
    </location>
</feature>
<dbReference type="EMBL" id="BAAAPK010000001">
    <property type="protein sequence ID" value="GAA1672242.1"/>
    <property type="molecule type" value="Genomic_DNA"/>
</dbReference>
<dbReference type="SUPFAM" id="SSF57716">
    <property type="entry name" value="Glucocorticoid receptor-like (DNA-binding domain)"/>
    <property type="match status" value="1"/>
</dbReference>
<gene>
    <name evidence="7" type="ORF">GCM10009807_15420</name>
</gene>
<evidence type="ECO:0000313" key="8">
    <source>
        <dbReference type="Proteomes" id="UP001500596"/>
    </source>
</evidence>
<evidence type="ECO:0000256" key="3">
    <source>
        <dbReference type="ARBA" id="ARBA00022833"/>
    </source>
</evidence>
<sequence>MSAPDDDLDALIAEALHDVRQRLAALQERLDVIRAARAGANDDDEHDPEGSTLSTEWSRAEGQRADAEKELADLDVALERRRAGSYGICVSCGQPIPIERLRLRPAAVLCVPCASRL</sequence>
<dbReference type="Pfam" id="PF01258">
    <property type="entry name" value="zf-dskA_traR"/>
    <property type="match status" value="1"/>
</dbReference>
<evidence type="ECO:0000256" key="2">
    <source>
        <dbReference type="ARBA" id="ARBA00022771"/>
    </source>
</evidence>
<accession>A0ABP4SN91</accession>
<dbReference type="PANTHER" id="PTHR33823:SF4">
    <property type="entry name" value="GENERAL STRESS PROTEIN 16O"/>
    <property type="match status" value="1"/>
</dbReference>
<keyword evidence="1" id="KW-0479">Metal-binding</keyword>
<dbReference type="PANTHER" id="PTHR33823">
    <property type="entry name" value="RNA POLYMERASE-BINDING TRANSCRIPTION FACTOR DKSA-RELATED"/>
    <property type="match status" value="1"/>
</dbReference>
<evidence type="ECO:0000256" key="4">
    <source>
        <dbReference type="PROSITE-ProRule" id="PRU00510"/>
    </source>
</evidence>
<feature type="zinc finger region" description="dksA C4-type" evidence="4">
    <location>
        <begin position="89"/>
        <end position="113"/>
    </location>
</feature>
<keyword evidence="2" id="KW-0863">Zinc-finger</keyword>